<dbReference type="Proteomes" id="UP000245207">
    <property type="component" value="Unassembled WGS sequence"/>
</dbReference>
<evidence type="ECO:0000313" key="3">
    <source>
        <dbReference type="Proteomes" id="UP000245207"/>
    </source>
</evidence>
<evidence type="ECO:0000256" key="1">
    <source>
        <dbReference type="SAM" id="MobiDB-lite"/>
    </source>
</evidence>
<dbReference type="PANTHER" id="PTHR14386">
    <property type="entry name" value="PROTEIN FAM204A"/>
    <property type="match status" value="1"/>
</dbReference>
<feature type="compositionally biased region" description="Basic residues" evidence="1">
    <location>
        <begin position="54"/>
        <end position="64"/>
    </location>
</feature>
<reference evidence="2 3" key="1">
    <citation type="journal article" date="2018" name="Mol. Plant">
        <title>The genome of Artemisia annua provides insight into the evolution of Asteraceae family and artemisinin biosynthesis.</title>
        <authorList>
            <person name="Shen Q."/>
            <person name="Zhang L."/>
            <person name="Liao Z."/>
            <person name="Wang S."/>
            <person name="Yan T."/>
            <person name="Shi P."/>
            <person name="Liu M."/>
            <person name="Fu X."/>
            <person name="Pan Q."/>
            <person name="Wang Y."/>
            <person name="Lv Z."/>
            <person name="Lu X."/>
            <person name="Zhang F."/>
            <person name="Jiang W."/>
            <person name="Ma Y."/>
            <person name="Chen M."/>
            <person name="Hao X."/>
            <person name="Li L."/>
            <person name="Tang Y."/>
            <person name="Lv G."/>
            <person name="Zhou Y."/>
            <person name="Sun X."/>
            <person name="Brodelius P.E."/>
            <person name="Rose J.K.C."/>
            <person name="Tang K."/>
        </authorList>
    </citation>
    <scope>NUCLEOTIDE SEQUENCE [LARGE SCALE GENOMIC DNA]</scope>
    <source>
        <strain evidence="3">cv. Huhao1</strain>
        <tissue evidence="2">Leaf</tissue>
    </source>
</reference>
<feature type="compositionally biased region" description="Basic and acidic residues" evidence="1">
    <location>
        <begin position="1"/>
        <end position="13"/>
    </location>
</feature>
<dbReference type="PANTHER" id="PTHR14386:SF2">
    <property type="entry name" value="PROTEIN FAM204A"/>
    <property type="match status" value="1"/>
</dbReference>
<accession>A0A2U1M883</accession>
<organism evidence="2 3">
    <name type="scientific">Artemisia annua</name>
    <name type="common">Sweet wormwood</name>
    <dbReference type="NCBI Taxonomy" id="35608"/>
    <lineage>
        <taxon>Eukaryota</taxon>
        <taxon>Viridiplantae</taxon>
        <taxon>Streptophyta</taxon>
        <taxon>Embryophyta</taxon>
        <taxon>Tracheophyta</taxon>
        <taxon>Spermatophyta</taxon>
        <taxon>Magnoliopsida</taxon>
        <taxon>eudicotyledons</taxon>
        <taxon>Gunneridae</taxon>
        <taxon>Pentapetalae</taxon>
        <taxon>asterids</taxon>
        <taxon>campanulids</taxon>
        <taxon>Asterales</taxon>
        <taxon>Asteraceae</taxon>
        <taxon>Asteroideae</taxon>
        <taxon>Anthemideae</taxon>
        <taxon>Artemisiinae</taxon>
        <taxon>Artemisia</taxon>
    </lineage>
</organism>
<dbReference type="EMBL" id="PKPP01006157">
    <property type="protein sequence ID" value="PWA57458.1"/>
    <property type="molecule type" value="Genomic_DNA"/>
</dbReference>
<feature type="compositionally biased region" description="Low complexity" evidence="1">
    <location>
        <begin position="21"/>
        <end position="33"/>
    </location>
</feature>
<feature type="compositionally biased region" description="Basic and acidic residues" evidence="1">
    <location>
        <begin position="69"/>
        <end position="86"/>
    </location>
</feature>
<dbReference type="OrthoDB" id="639110at2759"/>
<proteinExistence type="predicted"/>
<protein>
    <submittedName>
        <fullName evidence="2">Uncharacterized protein</fullName>
    </submittedName>
</protein>
<dbReference type="InterPro" id="IPR037690">
    <property type="entry name" value="FAM204A"/>
</dbReference>
<keyword evidence="3" id="KW-1185">Reference proteome</keyword>
<dbReference type="AlphaFoldDB" id="A0A2U1M883"/>
<feature type="region of interest" description="Disordered" evidence="1">
    <location>
        <begin position="1"/>
        <end position="88"/>
    </location>
</feature>
<evidence type="ECO:0000313" key="2">
    <source>
        <dbReference type="EMBL" id="PWA57458.1"/>
    </source>
</evidence>
<sequence length="142" mass="15999">MKMDDEDDKRKEAAIASVADSLNPKLKPSSSSSQARLSKFQELHKRRLQIKEKSKTKKKSKGKLSRLSGLDEKESHGEECASEKASKAAAVEDTSNCIALDRRQENVSTVPNDVAAQIVPKKPQKLYWGLDTKERWERKSNM</sequence>
<comment type="caution">
    <text evidence="2">The sequence shown here is derived from an EMBL/GenBank/DDBJ whole genome shotgun (WGS) entry which is preliminary data.</text>
</comment>
<feature type="compositionally biased region" description="Basic and acidic residues" evidence="1">
    <location>
        <begin position="39"/>
        <end position="53"/>
    </location>
</feature>
<name>A0A2U1M883_ARTAN</name>
<gene>
    <name evidence="2" type="ORF">CTI12_AA409120</name>
</gene>